<dbReference type="Proteomes" id="UP000248592">
    <property type="component" value="Chromosome"/>
</dbReference>
<dbReference type="InterPro" id="IPR055199">
    <property type="entry name" value="Hda_lid"/>
</dbReference>
<dbReference type="Pfam" id="PF22688">
    <property type="entry name" value="Hda_lid"/>
    <property type="match status" value="1"/>
</dbReference>
<dbReference type="Gene3D" id="3.40.50.300">
    <property type="entry name" value="P-loop containing nucleotide triphosphate hydrolases"/>
    <property type="match status" value="1"/>
</dbReference>
<protein>
    <submittedName>
        <fullName evidence="3">DnaA regulatory inactivator Hda</fullName>
    </submittedName>
</protein>
<gene>
    <name evidence="3" type="primary">hda</name>
    <name evidence="3" type="ORF">Pas1_07845</name>
</gene>
<dbReference type="GO" id="GO:0032297">
    <property type="term" value="P:negative regulation of DNA-templated DNA replication initiation"/>
    <property type="evidence" value="ECO:0007669"/>
    <property type="project" value="InterPro"/>
</dbReference>
<feature type="domain" description="Chromosomal replication initiator protein DnaA ATPAse" evidence="1">
    <location>
        <begin position="60"/>
        <end position="176"/>
    </location>
</feature>
<dbReference type="Gene3D" id="1.10.8.60">
    <property type="match status" value="1"/>
</dbReference>
<feature type="domain" description="Hda lid" evidence="2">
    <location>
        <begin position="183"/>
        <end position="247"/>
    </location>
</feature>
<dbReference type="InterPro" id="IPR017788">
    <property type="entry name" value="Hda"/>
</dbReference>
<organism evidence="3 4">
    <name type="scientific">Polynucleobacter paneuropaeus</name>
    <dbReference type="NCBI Taxonomy" id="2527775"/>
    <lineage>
        <taxon>Bacteria</taxon>
        <taxon>Pseudomonadati</taxon>
        <taxon>Pseudomonadota</taxon>
        <taxon>Betaproteobacteria</taxon>
        <taxon>Burkholderiales</taxon>
        <taxon>Burkholderiaceae</taxon>
        <taxon>Polynucleobacter</taxon>
    </lineage>
</organism>
<dbReference type="GO" id="GO:0003688">
    <property type="term" value="F:DNA replication origin binding"/>
    <property type="evidence" value="ECO:0007669"/>
    <property type="project" value="TreeGrafter"/>
</dbReference>
<reference evidence="4" key="1">
    <citation type="submission" date="2018-06" db="EMBL/GenBank/DDBJ databases">
        <title>Description of a new Polynucleobacter species.</title>
        <authorList>
            <person name="Hahn M.W."/>
        </authorList>
    </citation>
    <scope>NUCLEOTIDE SEQUENCE [LARGE SCALE GENOMIC DNA]</scope>
    <source>
        <strain evidence="4">MG-25-Pas1-D2</strain>
    </source>
</reference>
<dbReference type="SUPFAM" id="SSF52540">
    <property type="entry name" value="P-loop containing nucleoside triphosphate hydrolases"/>
    <property type="match status" value="1"/>
</dbReference>
<evidence type="ECO:0000259" key="1">
    <source>
        <dbReference type="Pfam" id="PF00308"/>
    </source>
</evidence>
<sequence>MNTSLPRQFALDLSHTPPVSLDNFLPGKDLALVDALRQSIYRWQEREHSVDTNALDQRWIYWWGPQGSGRTHLLKAMGTAAADLGLEHFSLTPDEPITWVNLEERIPTLSQSIQSSVITVDDVDQLNDRQVAALFRILNKVQASQGIYIFMAGNAAPNHLHLREDLRTRLGWGLIFQTQLLNDDEKIQALETAARDRGLVLSAEVLPWLLNRFYRDMPNLMALLDALDAYSLETKRAVTLPLVRELLQSGQSTA</sequence>
<dbReference type="GO" id="GO:0005886">
    <property type="term" value="C:plasma membrane"/>
    <property type="evidence" value="ECO:0007669"/>
    <property type="project" value="TreeGrafter"/>
</dbReference>
<evidence type="ECO:0000313" key="4">
    <source>
        <dbReference type="Proteomes" id="UP000248592"/>
    </source>
</evidence>
<dbReference type="PANTHER" id="PTHR30050:SF5">
    <property type="entry name" value="DNAA REGULATORY INACTIVATOR HDA"/>
    <property type="match status" value="1"/>
</dbReference>
<accession>A0A2Z4JNB3</accession>
<evidence type="ECO:0000259" key="2">
    <source>
        <dbReference type="Pfam" id="PF22688"/>
    </source>
</evidence>
<proteinExistence type="predicted"/>
<dbReference type="AlphaFoldDB" id="A0A2Z4JNB3"/>
<dbReference type="InterPro" id="IPR013317">
    <property type="entry name" value="DnaA_dom"/>
</dbReference>
<dbReference type="EMBL" id="CP030085">
    <property type="protein sequence ID" value="AWW50297.1"/>
    <property type="molecule type" value="Genomic_DNA"/>
</dbReference>
<dbReference type="GO" id="GO:0006270">
    <property type="term" value="P:DNA replication initiation"/>
    <property type="evidence" value="ECO:0007669"/>
    <property type="project" value="TreeGrafter"/>
</dbReference>
<evidence type="ECO:0000313" key="3">
    <source>
        <dbReference type="EMBL" id="AWW50297.1"/>
    </source>
</evidence>
<name>A0A2Z4JNB3_9BURK</name>
<dbReference type="InterPro" id="IPR027417">
    <property type="entry name" value="P-loop_NTPase"/>
</dbReference>
<dbReference type="PANTHER" id="PTHR30050">
    <property type="entry name" value="CHROMOSOMAL REPLICATION INITIATOR PROTEIN DNAA"/>
    <property type="match status" value="1"/>
</dbReference>
<dbReference type="Pfam" id="PF00308">
    <property type="entry name" value="Bac_DnaA"/>
    <property type="match status" value="1"/>
</dbReference>
<dbReference type="NCBIfam" id="TIGR03420">
    <property type="entry name" value="DnaA_homol_Hda"/>
    <property type="match status" value="1"/>
</dbReference>